<dbReference type="InterPro" id="IPR001077">
    <property type="entry name" value="COMT_C"/>
</dbReference>
<dbReference type="EC" id="2.1.1.316" evidence="7"/>
<keyword evidence="8" id="KW-1185">Reference proteome</keyword>
<evidence type="ECO:0000256" key="1">
    <source>
        <dbReference type="ARBA" id="ARBA00022603"/>
    </source>
</evidence>
<dbReference type="Pfam" id="PF08100">
    <property type="entry name" value="Dimerisation"/>
    <property type="match status" value="1"/>
</dbReference>
<dbReference type="Pfam" id="PF00891">
    <property type="entry name" value="Methyltransf_2"/>
    <property type="match status" value="1"/>
</dbReference>
<organism evidence="7 8">
    <name type="scientific">Actinomadura macrotermitis</name>
    <dbReference type="NCBI Taxonomy" id="2585200"/>
    <lineage>
        <taxon>Bacteria</taxon>
        <taxon>Bacillati</taxon>
        <taxon>Actinomycetota</taxon>
        <taxon>Actinomycetes</taxon>
        <taxon>Streptosporangiales</taxon>
        <taxon>Thermomonosporaceae</taxon>
        <taxon>Actinomadura</taxon>
    </lineage>
</organism>
<dbReference type="RefSeq" id="WP_153530290.1">
    <property type="nucleotide sequence ID" value="NZ_WEGH01000001.1"/>
</dbReference>
<comment type="caution">
    <text evidence="7">The sequence shown here is derived from an EMBL/GenBank/DDBJ whole genome shotgun (WGS) entry which is preliminary data.</text>
</comment>
<accession>A0A7K0BLG2</accession>
<dbReference type="Gene3D" id="1.10.10.10">
    <property type="entry name" value="Winged helix-like DNA-binding domain superfamily/Winged helix DNA-binding domain"/>
    <property type="match status" value="1"/>
</dbReference>
<dbReference type="OrthoDB" id="4145676at2"/>
<name>A0A7K0BLG2_9ACTN</name>
<keyword evidence="3" id="KW-0949">S-adenosyl-L-methionine</keyword>
<dbReference type="GO" id="GO:0046983">
    <property type="term" value="F:protein dimerization activity"/>
    <property type="evidence" value="ECO:0007669"/>
    <property type="project" value="InterPro"/>
</dbReference>
<dbReference type="Gene3D" id="1.10.287.1350">
    <property type="match status" value="1"/>
</dbReference>
<evidence type="ECO:0000256" key="4">
    <source>
        <dbReference type="PIRSR" id="PIRSR005739-1"/>
    </source>
</evidence>
<sequence>MAQSPLLDMTYGYMPAQIVYTAAELGLADAFGDGAHTSADLAERTGAHEPSLRRLLGALTTLGAAEQRGPGLFALTAEGRRLRADHPRSIRALILLFAGPEMWRTWGELPATLRTGETAWQKVTGTTSFEFFDQNPELGATFHRAMAEHTREVAPEVARAVDFGRFGTVADLGGGEGILLAEILRSAPETRGVLFDLPAGLKTADRVLAEAGVAGRCEIVPGDFFESVPGGADAYVMKSVIHDWDDERAAAILRACRAAMAPDARLLLVETVLPEVVAPADRGHVMSDINMLLATGGRERSEQEFAELLTGAGFALAGMTGPLPPSGYRVIEATPR</sequence>
<proteinExistence type="predicted"/>
<dbReference type="EMBL" id="WEGH01000001">
    <property type="protein sequence ID" value="MQY01991.1"/>
    <property type="molecule type" value="Genomic_DNA"/>
</dbReference>
<keyword evidence="2 7" id="KW-0808">Transferase</keyword>
<gene>
    <name evidence="7" type="primary">mmcR</name>
    <name evidence="7" type="ORF">ACRB68_00160</name>
</gene>
<dbReference type="PANTHER" id="PTHR43712:SF2">
    <property type="entry name" value="O-METHYLTRANSFERASE CICE"/>
    <property type="match status" value="1"/>
</dbReference>
<dbReference type="PANTHER" id="PTHR43712">
    <property type="entry name" value="PUTATIVE (AFU_ORTHOLOGUE AFUA_4G14580)-RELATED"/>
    <property type="match status" value="1"/>
</dbReference>
<protein>
    <submittedName>
        <fullName evidence="7">Mitomycin biosynthesis 6-O-methyltransferase</fullName>
        <ecNumber evidence="7">2.1.1.316</ecNumber>
    </submittedName>
</protein>
<feature type="domain" description="O-methyltransferase dimerisation" evidence="6">
    <location>
        <begin position="8"/>
        <end position="82"/>
    </location>
</feature>
<reference evidence="7 8" key="1">
    <citation type="submission" date="2019-10" db="EMBL/GenBank/DDBJ databases">
        <title>Actinomadura rubteroloni sp. nov. and Actinomadura macrotermitis sp. nov., isolated from the gut of fungus growing-termite Macrotermes natalensis.</title>
        <authorList>
            <person name="Benndorf R."/>
            <person name="Martin K."/>
            <person name="Kuefner M."/>
            <person name="De Beer W."/>
            <person name="Kaster A.-K."/>
            <person name="Vollmers J."/>
            <person name="Poulsen M."/>
            <person name="Beemelmanns C."/>
        </authorList>
    </citation>
    <scope>NUCLEOTIDE SEQUENCE [LARGE SCALE GENOMIC DNA]</scope>
    <source>
        <strain evidence="7 8">RB68</strain>
    </source>
</reference>
<dbReference type="PROSITE" id="PS51683">
    <property type="entry name" value="SAM_OMT_II"/>
    <property type="match status" value="1"/>
</dbReference>
<dbReference type="CDD" id="cd02440">
    <property type="entry name" value="AdoMet_MTases"/>
    <property type="match status" value="1"/>
</dbReference>
<dbReference type="InterPro" id="IPR016461">
    <property type="entry name" value="COMT-like"/>
</dbReference>
<dbReference type="InterPro" id="IPR029063">
    <property type="entry name" value="SAM-dependent_MTases_sf"/>
</dbReference>
<feature type="active site" description="Proton acceptor" evidence="4">
    <location>
        <position position="242"/>
    </location>
</feature>
<dbReference type="SUPFAM" id="SSF53335">
    <property type="entry name" value="S-adenosyl-L-methionine-dependent methyltransferases"/>
    <property type="match status" value="1"/>
</dbReference>
<dbReference type="InterPro" id="IPR012967">
    <property type="entry name" value="COMT_dimerisation"/>
</dbReference>
<dbReference type="InterPro" id="IPR036390">
    <property type="entry name" value="WH_DNA-bd_sf"/>
</dbReference>
<dbReference type="Proteomes" id="UP000487268">
    <property type="component" value="Unassembled WGS sequence"/>
</dbReference>
<evidence type="ECO:0000313" key="8">
    <source>
        <dbReference type="Proteomes" id="UP000487268"/>
    </source>
</evidence>
<evidence type="ECO:0000256" key="3">
    <source>
        <dbReference type="ARBA" id="ARBA00022691"/>
    </source>
</evidence>
<dbReference type="AlphaFoldDB" id="A0A7K0BLG2"/>
<dbReference type="PIRSF" id="PIRSF005739">
    <property type="entry name" value="O-mtase"/>
    <property type="match status" value="1"/>
</dbReference>
<feature type="domain" description="O-methyltransferase C-terminal" evidence="5">
    <location>
        <begin position="106"/>
        <end position="315"/>
    </location>
</feature>
<dbReference type="SUPFAM" id="SSF46785">
    <property type="entry name" value="Winged helix' DNA-binding domain"/>
    <property type="match status" value="1"/>
</dbReference>
<evidence type="ECO:0000259" key="6">
    <source>
        <dbReference type="Pfam" id="PF08100"/>
    </source>
</evidence>
<evidence type="ECO:0000256" key="2">
    <source>
        <dbReference type="ARBA" id="ARBA00022679"/>
    </source>
</evidence>
<dbReference type="GO" id="GO:0008171">
    <property type="term" value="F:O-methyltransferase activity"/>
    <property type="evidence" value="ECO:0007669"/>
    <property type="project" value="InterPro"/>
</dbReference>
<keyword evidence="1 7" id="KW-0489">Methyltransferase</keyword>
<dbReference type="InterPro" id="IPR036388">
    <property type="entry name" value="WH-like_DNA-bd_sf"/>
</dbReference>
<dbReference type="GO" id="GO:0032259">
    <property type="term" value="P:methylation"/>
    <property type="evidence" value="ECO:0007669"/>
    <property type="project" value="UniProtKB-KW"/>
</dbReference>
<dbReference type="Gene3D" id="3.40.50.150">
    <property type="entry name" value="Vaccinia Virus protein VP39"/>
    <property type="match status" value="1"/>
</dbReference>
<evidence type="ECO:0000259" key="5">
    <source>
        <dbReference type="Pfam" id="PF00891"/>
    </source>
</evidence>
<evidence type="ECO:0000313" key="7">
    <source>
        <dbReference type="EMBL" id="MQY01991.1"/>
    </source>
</evidence>